<dbReference type="AlphaFoldDB" id="A0A7H0EZV7"/>
<dbReference type="KEGG" id="ccur:IAR63_16030"/>
<evidence type="ECO:0000313" key="1">
    <source>
        <dbReference type="EMBL" id="QNP29323.1"/>
    </source>
</evidence>
<accession>A0A7H0EZV7</accession>
<dbReference type="RefSeq" id="WP_187705963.1">
    <property type="nucleotide sequence ID" value="NZ_CP060822.1"/>
</dbReference>
<dbReference type="SUPFAM" id="SSF55961">
    <property type="entry name" value="Bet v1-like"/>
    <property type="match status" value="1"/>
</dbReference>
<organism evidence="1 2">
    <name type="scientific">Cylindrospermopsis curvispora GIHE-G1</name>
    <dbReference type="NCBI Taxonomy" id="2666332"/>
    <lineage>
        <taxon>Bacteria</taxon>
        <taxon>Bacillati</taxon>
        <taxon>Cyanobacteriota</taxon>
        <taxon>Cyanophyceae</taxon>
        <taxon>Nostocales</taxon>
        <taxon>Aphanizomenonaceae</taxon>
        <taxon>Cylindrospermopsis</taxon>
    </lineage>
</organism>
<protein>
    <submittedName>
        <fullName evidence="1">DUF1997 domain-containing protein</fullName>
    </submittedName>
</protein>
<name>A0A7H0EZV7_9CYAN</name>
<dbReference type="Pfam" id="PF09366">
    <property type="entry name" value="DUF1997"/>
    <property type="match status" value="1"/>
</dbReference>
<dbReference type="InterPro" id="IPR018971">
    <property type="entry name" value="DUF1997"/>
</dbReference>
<keyword evidence="2" id="KW-1185">Reference proteome</keyword>
<dbReference type="InterPro" id="IPR023393">
    <property type="entry name" value="START-like_dom_sf"/>
</dbReference>
<reference evidence="1 2" key="1">
    <citation type="submission" date="2020-08" db="EMBL/GenBank/DDBJ databases">
        <title>Complete genome sequence of Raphidiopsis curvispora isolated from drinking water reservoir in South Korea.</title>
        <authorList>
            <person name="Jeong J."/>
        </authorList>
    </citation>
    <scope>NUCLEOTIDE SEQUENCE [LARGE SCALE GENOMIC DNA]</scope>
    <source>
        <strain evidence="1 2">GIHE-G1</strain>
    </source>
</reference>
<sequence>MIDTQYTKTLDYRENGIMVANNWEFQSLELGVDELDSSLSNPISHLITEDALTENYEAFPSKFYSHHREFMEMQASSEQVMEYFNCHSAWFIRCAQPMVVHPLGENGYTLVIGRFGAFGYEVEPKIGLELLVPGKNQCQIRSIPIPNYQSPGYHINYNAHMQLIENTPGITRVEWQLDLTVCLQFPKFIRRLPSSLVQSTGDRLLNQVVRQVSRRLTRKVQEDFHGKK</sequence>
<dbReference type="Proteomes" id="UP000516013">
    <property type="component" value="Chromosome"/>
</dbReference>
<evidence type="ECO:0000313" key="2">
    <source>
        <dbReference type="Proteomes" id="UP000516013"/>
    </source>
</evidence>
<proteinExistence type="predicted"/>
<dbReference type="Gene3D" id="3.30.530.20">
    <property type="match status" value="1"/>
</dbReference>
<gene>
    <name evidence="1" type="ORF">IAR63_16030</name>
</gene>
<dbReference type="EMBL" id="CP060822">
    <property type="protein sequence ID" value="QNP29323.1"/>
    <property type="molecule type" value="Genomic_DNA"/>
</dbReference>